<comment type="subcellular location">
    <subcellularLocation>
        <location evidence="1">Nucleus</location>
    </subcellularLocation>
</comment>
<dbReference type="InterPro" id="IPR036866">
    <property type="entry name" value="RibonucZ/Hydroxyglut_hydro"/>
</dbReference>
<dbReference type="OMA" id="KVIHSAC"/>
<evidence type="ECO:0000313" key="8">
    <source>
        <dbReference type="EMBL" id="RZC62584.1"/>
    </source>
</evidence>
<dbReference type="PANTHER" id="PTHR23240">
    <property type="entry name" value="DNA CROSS-LINK REPAIR PROTEIN PSO2/SNM1-RELATED"/>
    <property type="match status" value="1"/>
</dbReference>
<dbReference type="EMBL" id="CM010719">
    <property type="protein sequence ID" value="RZC62584.1"/>
    <property type="molecule type" value="Genomic_DNA"/>
</dbReference>
<feature type="region of interest" description="Disordered" evidence="6">
    <location>
        <begin position="372"/>
        <end position="428"/>
    </location>
</feature>
<keyword evidence="5" id="KW-0539">Nucleus</keyword>
<evidence type="ECO:0000256" key="6">
    <source>
        <dbReference type="SAM" id="MobiDB-lite"/>
    </source>
</evidence>
<evidence type="ECO:0000256" key="3">
    <source>
        <dbReference type="ARBA" id="ARBA00022763"/>
    </source>
</evidence>
<comment type="similarity">
    <text evidence="2">Belongs to the DNA repair metallo-beta-lactamase (DRMBL) family.</text>
</comment>
<keyword evidence="9" id="KW-1185">Reference proteome</keyword>
<feature type="domain" description="DNA repair metallo-beta-lactamase" evidence="7">
    <location>
        <begin position="225"/>
        <end position="336"/>
    </location>
</feature>
<keyword evidence="3" id="KW-0227">DNA damage</keyword>
<proteinExistence type="inferred from homology"/>
<accession>A0A4Y7JNA8</accession>
<dbReference type="Proteomes" id="UP000316621">
    <property type="component" value="Chromosome 5"/>
</dbReference>
<dbReference type="Pfam" id="PF07522">
    <property type="entry name" value="DRMBL"/>
    <property type="match status" value="1"/>
</dbReference>
<reference evidence="8 9" key="1">
    <citation type="journal article" date="2018" name="Science">
        <title>The opium poppy genome and morphinan production.</title>
        <authorList>
            <person name="Guo L."/>
            <person name="Winzer T."/>
            <person name="Yang X."/>
            <person name="Li Y."/>
            <person name="Ning Z."/>
            <person name="He Z."/>
            <person name="Teodor R."/>
            <person name="Lu Y."/>
            <person name="Bowser T.A."/>
            <person name="Graham I.A."/>
            <person name="Ye K."/>
        </authorList>
    </citation>
    <scope>NUCLEOTIDE SEQUENCE [LARGE SCALE GENOMIC DNA]</scope>
    <source>
        <strain evidence="9">cv. HN1</strain>
        <tissue evidence="8">Leaves</tissue>
    </source>
</reference>
<dbReference type="Gene3D" id="3.60.15.10">
    <property type="entry name" value="Ribonuclease Z/Hydroxyacylglutathione hydrolase-like"/>
    <property type="match status" value="1"/>
</dbReference>
<gene>
    <name evidence="8" type="ORF">C5167_024360</name>
</gene>
<dbReference type="SUPFAM" id="SSF56281">
    <property type="entry name" value="Metallo-hydrolase/oxidoreductase"/>
    <property type="match status" value="1"/>
</dbReference>
<protein>
    <recommendedName>
        <fullName evidence="7">DNA repair metallo-beta-lactamase domain-containing protein</fullName>
    </recommendedName>
</protein>
<dbReference type="GO" id="GO:0036297">
    <property type="term" value="P:interstrand cross-link repair"/>
    <property type="evidence" value="ECO:0007669"/>
    <property type="project" value="TreeGrafter"/>
</dbReference>
<evidence type="ECO:0000256" key="5">
    <source>
        <dbReference type="ARBA" id="ARBA00023242"/>
    </source>
</evidence>
<dbReference type="FunFam" id="3.60.15.10:FF:000039">
    <property type="entry name" value="DNA repair metallo-beta-lactamase family protein"/>
    <property type="match status" value="1"/>
</dbReference>
<feature type="compositionally biased region" description="Basic and acidic residues" evidence="6">
    <location>
        <begin position="387"/>
        <end position="401"/>
    </location>
</feature>
<feature type="compositionally biased region" description="Polar residues" evidence="6">
    <location>
        <begin position="403"/>
        <end position="415"/>
    </location>
</feature>
<dbReference type="GO" id="GO:0006303">
    <property type="term" value="P:double-strand break repair via nonhomologous end joining"/>
    <property type="evidence" value="ECO:0007669"/>
    <property type="project" value="TreeGrafter"/>
</dbReference>
<name>A0A4Y7JNA8_PAPSO</name>
<organism evidence="8 9">
    <name type="scientific">Papaver somniferum</name>
    <name type="common">Opium poppy</name>
    <dbReference type="NCBI Taxonomy" id="3469"/>
    <lineage>
        <taxon>Eukaryota</taxon>
        <taxon>Viridiplantae</taxon>
        <taxon>Streptophyta</taxon>
        <taxon>Embryophyta</taxon>
        <taxon>Tracheophyta</taxon>
        <taxon>Spermatophyta</taxon>
        <taxon>Magnoliopsida</taxon>
        <taxon>Ranunculales</taxon>
        <taxon>Papaveraceae</taxon>
        <taxon>Papaveroideae</taxon>
        <taxon>Papaver</taxon>
    </lineage>
</organism>
<feature type="compositionally biased region" description="Low complexity" evidence="6">
    <location>
        <begin position="375"/>
        <end position="386"/>
    </location>
</feature>
<keyword evidence="4" id="KW-0234">DNA repair</keyword>
<evidence type="ECO:0000256" key="4">
    <source>
        <dbReference type="ARBA" id="ARBA00023204"/>
    </source>
</evidence>
<dbReference type="GO" id="GO:0035312">
    <property type="term" value="F:5'-3' DNA exonuclease activity"/>
    <property type="evidence" value="ECO:0007669"/>
    <property type="project" value="TreeGrafter"/>
</dbReference>
<dbReference type="Gramene" id="RZC62584">
    <property type="protein sequence ID" value="RZC62584"/>
    <property type="gene ID" value="C5167_024360"/>
</dbReference>
<dbReference type="FunFam" id="3.40.50.12650:FF:000005">
    <property type="entry name" value="DNA repair metallo-beta-lactamase family protein"/>
    <property type="match status" value="1"/>
</dbReference>
<dbReference type="Gene3D" id="3.40.50.12650">
    <property type="match status" value="1"/>
</dbReference>
<evidence type="ECO:0000259" key="7">
    <source>
        <dbReference type="Pfam" id="PF07522"/>
    </source>
</evidence>
<evidence type="ECO:0000313" key="9">
    <source>
        <dbReference type="Proteomes" id="UP000316621"/>
    </source>
</evidence>
<dbReference type="InterPro" id="IPR011084">
    <property type="entry name" value="DRMBL"/>
</dbReference>
<dbReference type="PANTHER" id="PTHR23240:SF31">
    <property type="entry name" value="DNA REPAIR METALLO-BETA-LACTAMASE FAMILY PROTEIN"/>
    <property type="match status" value="1"/>
</dbReference>
<dbReference type="STRING" id="3469.A0A4Y7JNA8"/>
<dbReference type="GO" id="GO:0003684">
    <property type="term" value="F:damaged DNA binding"/>
    <property type="evidence" value="ECO:0007669"/>
    <property type="project" value="TreeGrafter"/>
</dbReference>
<evidence type="ECO:0000256" key="1">
    <source>
        <dbReference type="ARBA" id="ARBA00004123"/>
    </source>
</evidence>
<dbReference type="OrthoDB" id="262529at2759"/>
<evidence type="ECO:0000256" key="2">
    <source>
        <dbReference type="ARBA" id="ARBA00010304"/>
    </source>
</evidence>
<sequence>MPIEMPKGLPFSVDTWSLSSRRKRHHFLTHAHKDHSAGISNNFSYPIYSTNITKNLLLQQIPQLNSSLFVRIEIGEQLVLDDPDGSFSVTAFDANHCPGAVMFLFEGNFGNILHTGDCRLTPDCLQNLPEKYLSKKGREPKCHLDYIFLDCTFGKSFLKIPSKYSAIQQVINCIWKHPNAPVVYLSCDLLGQEEILVEVSRTFGCKIYVDKTSNAEFYQALTLLAPEILSEDSSPRFHVFVGFPRLYERAKAKIIEARANSQPDPLFIRPSTQWYACEEESMEIIDWQKKQRYNEAHKDAFGVWHVCYSMHSSREELEWALQLLQPKRVVSTTPDCRAMELNYVRKQPSYGSKVASDDPLWKLLNIGSEVAPTPSSQVASCAASSSHQEENPKPISAEEYKPQPNNIGLSSSSTEMRLKLSPPSTRPPVTLFGRARQGLQNSGLLVKETKNVSMKIDPPNIISSFESEEKEIILLEDDSAEVQFKGSEEEKNEVVVIKSAVSPRHSFVGQTLSNGSFGENMRKLYRSMNVPVPRPLPSLVDLMNATKTKRARRLDL</sequence>
<dbReference type="GO" id="GO:0005634">
    <property type="term" value="C:nucleus"/>
    <property type="evidence" value="ECO:0007669"/>
    <property type="project" value="UniProtKB-SubCell"/>
</dbReference>
<dbReference type="AlphaFoldDB" id="A0A4Y7JNA8"/>